<dbReference type="EMBL" id="FOFD01000003">
    <property type="protein sequence ID" value="SEQ69339.1"/>
    <property type="molecule type" value="Genomic_DNA"/>
</dbReference>
<dbReference type="STRING" id="1186196.SAMN04489841_2103"/>
<accession>A0A1H9I423</accession>
<feature type="region of interest" description="Disordered" evidence="1">
    <location>
        <begin position="24"/>
        <end position="147"/>
    </location>
</feature>
<dbReference type="Proteomes" id="UP000199114">
    <property type="component" value="Unassembled WGS sequence"/>
</dbReference>
<dbReference type="AlphaFoldDB" id="A0A1H9I423"/>
<gene>
    <name evidence="2" type="ORF">SAMN04489841_2103</name>
</gene>
<organism evidence="2 3">
    <name type="scientific">Natrinema salaciae</name>
    <dbReference type="NCBI Taxonomy" id="1186196"/>
    <lineage>
        <taxon>Archaea</taxon>
        <taxon>Methanobacteriati</taxon>
        <taxon>Methanobacteriota</taxon>
        <taxon>Stenosarchaea group</taxon>
        <taxon>Halobacteria</taxon>
        <taxon>Halobacteriales</taxon>
        <taxon>Natrialbaceae</taxon>
        <taxon>Natrinema</taxon>
    </lineage>
</organism>
<evidence type="ECO:0000313" key="3">
    <source>
        <dbReference type="Proteomes" id="UP000199114"/>
    </source>
</evidence>
<evidence type="ECO:0000313" key="2">
    <source>
        <dbReference type="EMBL" id="SEQ69339.1"/>
    </source>
</evidence>
<dbReference type="RefSeq" id="WP_090617270.1">
    <property type="nucleotide sequence ID" value="NZ_FOFD01000003.1"/>
</dbReference>
<reference evidence="3" key="1">
    <citation type="submission" date="2016-10" db="EMBL/GenBank/DDBJ databases">
        <authorList>
            <person name="Varghese N."/>
            <person name="Submissions S."/>
        </authorList>
    </citation>
    <scope>NUCLEOTIDE SEQUENCE [LARGE SCALE GENOMIC DNA]</scope>
    <source>
        <strain evidence="3">DSM 25055</strain>
    </source>
</reference>
<feature type="compositionally biased region" description="Acidic residues" evidence="1">
    <location>
        <begin position="111"/>
        <end position="147"/>
    </location>
</feature>
<protein>
    <submittedName>
        <fullName evidence="2">Uncharacterized protein</fullName>
    </submittedName>
</protein>
<dbReference type="OrthoDB" id="188277at2157"/>
<keyword evidence="3" id="KW-1185">Reference proteome</keyword>
<sequence>MKRTTLIAVALAVLIAATGFAAAAPGNAPVSVDTGADSTDEQHTNERGDDERSENGAAVGSAADERDGQGPTVDLPDQAPDHVSAIHERISSFLSGDLEGSLGNAIGEVTPGDDEEPDEADDTEDESQETDDEGADDDHDESDDGDE</sequence>
<feature type="compositionally biased region" description="Basic and acidic residues" evidence="1">
    <location>
        <begin position="40"/>
        <end position="54"/>
    </location>
</feature>
<evidence type="ECO:0000256" key="1">
    <source>
        <dbReference type="SAM" id="MobiDB-lite"/>
    </source>
</evidence>
<name>A0A1H9I423_9EURY</name>
<proteinExistence type="predicted"/>